<sequence length="678" mass="78980">MGKRLNTIFEKTSKVPRRNKYLVAFLIIFAYVFYLIYPSFLCNGYLLNTDTFGHFYASWSTLTSLKQGVLFGNYDLYGGIDNFISYSSLFYYCLAFFYLLVSKLITIQLAWIIYLFTIVLLISFGIFNLLKKLGFPFLVSLFASLFAISFRYSMLSDFSPSVMYEIGLAPFVFSFIFLPYFLINFYNLISQPYRKKYAIYSAILLTLILLAHLYTFLVVLIFILFIIIIGSFKYLIKHSKQNKQVFFSIFRFLIFFFTTSSFWIYAFVVDKPYSSATSYEKLPIFSNLQYYVQLIHNDFGQGIDARIPILLVFGLIGILTIIRSKFLRKEKIFFLIFIISAIALSFGFSNLLFIPSTTSFSGAHVYGRALAFVKYFWIIFSAIGIYESVKLAIQLLTTKNLIFGRRLVNTISLLLFLIVLVIQAQLSKNQIRDYQAFKCFDKENDYFVDINQISDLIKTNNNLYGKILVDISFESPEKYIFPVLSENHGLISHFPMDRTEVKAKKNIDELYQSIIDNSENTINLVDKLGVDFVIIDQKRAKSDWTYRYFQANNFSIIYKNKLLLLIRNGQSKFVDSHSFNNSSEIVTDYKMPNIITIINPKKDTVYTIKENYYPKWHAYQDGKEMPITYPQDLSSITVFSKNNSPIELKYRDNLVQIILLVISCVVMVYYSITTRTKK</sequence>
<feature type="transmembrane region" description="Helical" evidence="1">
    <location>
        <begin position="248"/>
        <end position="268"/>
    </location>
</feature>
<dbReference type="Proteomes" id="UP000230137">
    <property type="component" value="Unassembled WGS sequence"/>
</dbReference>
<keyword evidence="1" id="KW-1133">Transmembrane helix</keyword>
<proteinExistence type="predicted"/>
<feature type="transmembrane region" description="Helical" evidence="1">
    <location>
        <begin position="203"/>
        <end position="236"/>
    </location>
</feature>
<keyword evidence="1" id="KW-0812">Transmembrane</keyword>
<dbReference type="Pfam" id="PF20176">
    <property type="entry name" value="DUF6541"/>
    <property type="match status" value="1"/>
</dbReference>
<name>A0A2M7W518_9BACT</name>
<evidence type="ECO:0000313" key="3">
    <source>
        <dbReference type="Proteomes" id="UP000230137"/>
    </source>
</evidence>
<feature type="transmembrane region" description="Helical" evidence="1">
    <location>
        <begin position="334"/>
        <end position="353"/>
    </location>
</feature>
<protein>
    <recommendedName>
        <fullName evidence="4">Membrane protein 6-pyruvoyl-tetrahydropterin synthase-related domain-containing protein</fullName>
    </recommendedName>
</protein>
<comment type="caution">
    <text evidence="2">The sequence shown here is derived from an EMBL/GenBank/DDBJ whole genome shotgun (WGS) entry which is preliminary data.</text>
</comment>
<feature type="transmembrane region" description="Helical" evidence="1">
    <location>
        <begin position="365"/>
        <end position="386"/>
    </location>
</feature>
<feature type="transmembrane region" description="Helical" evidence="1">
    <location>
        <begin position="133"/>
        <end position="150"/>
    </location>
</feature>
<organism evidence="2 3">
    <name type="scientific">Candidatus Berkelbacteria bacterium CG_4_10_14_0_2_um_filter_35_9_33_12</name>
    <dbReference type="NCBI Taxonomy" id="1974499"/>
    <lineage>
        <taxon>Bacteria</taxon>
        <taxon>Candidatus Berkelbacteria</taxon>
    </lineage>
</organism>
<feature type="transmembrane region" description="Helical" evidence="1">
    <location>
        <begin position="305"/>
        <end position="322"/>
    </location>
</feature>
<reference evidence="3" key="1">
    <citation type="submission" date="2017-09" db="EMBL/GenBank/DDBJ databases">
        <title>Depth-based differentiation of microbial function through sediment-hosted aquifers and enrichment of novel symbionts in the deep terrestrial subsurface.</title>
        <authorList>
            <person name="Probst A.J."/>
            <person name="Ladd B."/>
            <person name="Jarett J.K."/>
            <person name="Geller-Mcgrath D.E."/>
            <person name="Sieber C.M.K."/>
            <person name="Emerson J.B."/>
            <person name="Anantharaman K."/>
            <person name="Thomas B.C."/>
            <person name="Malmstrom R."/>
            <person name="Stieglmeier M."/>
            <person name="Klingl A."/>
            <person name="Woyke T."/>
            <person name="Ryan C.M."/>
            <person name="Banfield J.F."/>
        </authorList>
    </citation>
    <scope>NUCLEOTIDE SEQUENCE [LARGE SCALE GENOMIC DNA]</scope>
</reference>
<feature type="transmembrane region" description="Helical" evidence="1">
    <location>
        <begin position="83"/>
        <end position="101"/>
    </location>
</feature>
<feature type="transmembrane region" description="Helical" evidence="1">
    <location>
        <begin position="108"/>
        <end position="127"/>
    </location>
</feature>
<evidence type="ECO:0008006" key="4">
    <source>
        <dbReference type="Google" id="ProtNLM"/>
    </source>
</evidence>
<keyword evidence="1" id="KW-0472">Membrane</keyword>
<dbReference type="InterPro" id="IPR046671">
    <property type="entry name" value="DUF6541"/>
</dbReference>
<feature type="transmembrane region" description="Helical" evidence="1">
    <location>
        <begin position="21"/>
        <end position="40"/>
    </location>
</feature>
<evidence type="ECO:0000256" key="1">
    <source>
        <dbReference type="SAM" id="Phobius"/>
    </source>
</evidence>
<dbReference type="EMBL" id="PFQF01000014">
    <property type="protein sequence ID" value="PJA20801.1"/>
    <property type="molecule type" value="Genomic_DNA"/>
</dbReference>
<feature type="transmembrane region" description="Helical" evidence="1">
    <location>
        <begin position="654"/>
        <end position="672"/>
    </location>
</feature>
<gene>
    <name evidence="2" type="ORF">COX60_00610</name>
</gene>
<evidence type="ECO:0000313" key="2">
    <source>
        <dbReference type="EMBL" id="PJA20801.1"/>
    </source>
</evidence>
<feature type="transmembrane region" description="Helical" evidence="1">
    <location>
        <begin position="407"/>
        <end position="426"/>
    </location>
</feature>
<accession>A0A2M7W518</accession>
<dbReference type="AlphaFoldDB" id="A0A2M7W518"/>
<feature type="transmembrane region" description="Helical" evidence="1">
    <location>
        <begin position="162"/>
        <end position="183"/>
    </location>
</feature>